<dbReference type="PANTHER" id="PTHR10983:SF55">
    <property type="entry name" value="1-ACYL-SN-GLYCEROL-3-PHOSPHATE ACYLTRANSFERASE 3"/>
    <property type="match status" value="1"/>
</dbReference>
<keyword evidence="8" id="KW-1133">Transmembrane helix</keyword>
<keyword evidence="11" id="KW-1185">Reference proteome</keyword>
<evidence type="ECO:0000256" key="6">
    <source>
        <dbReference type="ARBA" id="ARBA00022679"/>
    </source>
</evidence>
<evidence type="ECO:0000256" key="5">
    <source>
        <dbReference type="ARBA" id="ARBA00013211"/>
    </source>
</evidence>
<evidence type="ECO:0000256" key="1">
    <source>
        <dbReference type="ARBA" id="ARBA00001141"/>
    </source>
</evidence>
<dbReference type="EC" id="2.3.1.51" evidence="5"/>
<comment type="caution">
    <text evidence="10">The sequence shown here is derived from an EMBL/GenBank/DDBJ whole genome shotgun (WGS) entry which is preliminary data.</text>
</comment>
<proteinExistence type="inferred from homology"/>
<evidence type="ECO:0000256" key="8">
    <source>
        <dbReference type="SAM" id="Phobius"/>
    </source>
</evidence>
<keyword evidence="8" id="KW-0472">Membrane</keyword>
<dbReference type="InterPro" id="IPR032098">
    <property type="entry name" value="Acyltransf_C"/>
</dbReference>
<evidence type="ECO:0000313" key="10">
    <source>
        <dbReference type="EMBL" id="KAJ8770938.1"/>
    </source>
</evidence>
<dbReference type="AlphaFoldDB" id="A0AAV8TVQ2"/>
<keyword evidence="7" id="KW-0012">Acyltransferase</keyword>
<dbReference type="EMBL" id="JAIWQS010000003">
    <property type="protein sequence ID" value="KAJ8770938.1"/>
    <property type="molecule type" value="Genomic_DNA"/>
</dbReference>
<dbReference type="GO" id="GO:0003841">
    <property type="term" value="F:1-acylglycerol-3-phosphate O-acyltransferase activity"/>
    <property type="evidence" value="ECO:0007669"/>
    <property type="project" value="UniProtKB-EC"/>
</dbReference>
<reference evidence="10 11" key="1">
    <citation type="submission" date="2021-09" db="EMBL/GenBank/DDBJ databases">
        <title>Genomic insights and catalytic innovation underlie evolution of tropane alkaloids biosynthesis.</title>
        <authorList>
            <person name="Wang Y.-J."/>
            <person name="Tian T."/>
            <person name="Huang J.-P."/>
            <person name="Huang S.-X."/>
        </authorList>
    </citation>
    <scope>NUCLEOTIDE SEQUENCE [LARGE SCALE GENOMIC DNA]</scope>
    <source>
        <strain evidence="10">KIB-2018</strain>
        <tissue evidence="10">Leaf</tissue>
    </source>
</reference>
<keyword evidence="8" id="KW-0812">Transmembrane</keyword>
<accession>A0AAV8TVQ2</accession>
<evidence type="ECO:0000259" key="9">
    <source>
        <dbReference type="SMART" id="SM00563"/>
    </source>
</evidence>
<organism evidence="10 11">
    <name type="scientific">Erythroxylum novogranatense</name>
    <dbReference type="NCBI Taxonomy" id="1862640"/>
    <lineage>
        <taxon>Eukaryota</taxon>
        <taxon>Viridiplantae</taxon>
        <taxon>Streptophyta</taxon>
        <taxon>Embryophyta</taxon>
        <taxon>Tracheophyta</taxon>
        <taxon>Spermatophyta</taxon>
        <taxon>Magnoliopsida</taxon>
        <taxon>eudicotyledons</taxon>
        <taxon>Gunneridae</taxon>
        <taxon>Pentapetalae</taxon>
        <taxon>rosids</taxon>
        <taxon>fabids</taxon>
        <taxon>Malpighiales</taxon>
        <taxon>Erythroxylaceae</taxon>
        <taxon>Erythroxylum</taxon>
    </lineage>
</organism>
<dbReference type="GO" id="GO:0012505">
    <property type="term" value="C:endomembrane system"/>
    <property type="evidence" value="ECO:0007669"/>
    <property type="project" value="TreeGrafter"/>
</dbReference>
<comment type="similarity">
    <text evidence="4">Belongs to the 1-acyl-sn-glycerol-3-phosphate acyltransferase family.</text>
</comment>
<dbReference type="SUPFAM" id="SSF69593">
    <property type="entry name" value="Glycerol-3-phosphate (1)-acyltransferase"/>
    <property type="match status" value="1"/>
</dbReference>
<dbReference type="PANTHER" id="PTHR10983">
    <property type="entry name" value="1-ACYLGLYCEROL-3-PHOSPHATE ACYLTRANSFERASE-RELATED"/>
    <property type="match status" value="1"/>
</dbReference>
<dbReference type="Proteomes" id="UP001159364">
    <property type="component" value="Linkage Group LG03"/>
</dbReference>
<name>A0AAV8TVQ2_9ROSI</name>
<dbReference type="Pfam" id="PF16076">
    <property type="entry name" value="Acyltransf_C"/>
    <property type="match status" value="1"/>
</dbReference>
<evidence type="ECO:0000313" key="11">
    <source>
        <dbReference type="Proteomes" id="UP001159364"/>
    </source>
</evidence>
<sequence length="392" mass="44731">MVFAVVAILPIGILFFVSGFIVNLIQVVLFIFVRPVSKNVFRRINKIVSELLLLELIWLVDWWGNLKIELYADDDALELMGQEHALVICNHRSDIDWLVGLTIAQRTGCLGSTLALIKKEARFLPIIGWSMWFSGYVFLERNWAKDEETLKSGFKQLEDFPMPFWLALFVEGTRFTQEKLQVAQEFASSRGLPIPRNVLIPRTKGFVAAVTHLRSFVPVIYDCTVAVPKAHPAPTLLRIFARKSSVIKFQIKRHSMEELPATTDGIAQWCKEVFVNKDAMLDVYNAKNIFGEEKLQDNGCYIMVNPPPLRYCQVIPMLVYPGLMGSYFIFCRSIGPCNDCYAYSHPIIRVRTFYASIQVSMFRRTKGETSSSMKCREKACYLLLRVGNNVAS</sequence>
<keyword evidence="6" id="KW-0808">Transferase</keyword>
<evidence type="ECO:0000256" key="2">
    <source>
        <dbReference type="ARBA" id="ARBA00004728"/>
    </source>
</evidence>
<dbReference type="Pfam" id="PF01553">
    <property type="entry name" value="Acyltransferase"/>
    <property type="match status" value="1"/>
</dbReference>
<comment type="pathway">
    <text evidence="2">Phospholipid metabolism; CDP-diacylglycerol biosynthesis; CDP-diacylglycerol from sn-glycerol 3-phosphate: step 2/3.</text>
</comment>
<feature type="domain" description="Phospholipid/glycerol acyltransferase" evidence="9">
    <location>
        <begin position="85"/>
        <end position="207"/>
    </location>
</feature>
<dbReference type="CDD" id="cd07990">
    <property type="entry name" value="LPLAT_LCLAT1-like"/>
    <property type="match status" value="1"/>
</dbReference>
<evidence type="ECO:0000256" key="3">
    <source>
        <dbReference type="ARBA" id="ARBA00005189"/>
    </source>
</evidence>
<evidence type="ECO:0000256" key="4">
    <source>
        <dbReference type="ARBA" id="ARBA00008655"/>
    </source>
</evidence>
<dbReference type="SMART" id="SM00563">
    <property type="entry name" value="PlsC"/>
    <property type="match status" value="1"/>
</dbReference>
<dbReference type="InterPro" id="IPR002123">
    <property type="entry name" value="Plipid/glycerol_acylTrfase"/>
</dbReference>
<protein>
    <recommendedName>
        <fullName evidence="5">1-acylglycerol-3-phosphate O-acyltransferase</fullName>
        <ecNumber evidence="5">2.3.1.51</ecNumber>
    </recommendedName>
</protein>
<comment type="pathway">
    <text evidence="3">Lipid metabolism.</text>
</comment>
<gene>
    <name evidence="10" type="ORF">K2173_022110</name>
</gene>
<feature type="transmembrane region" description="Helical" evidence="8">
    <location>
        <begin position="6"/>
        <end position="33"/>
    </location>
</feature>
<comment type="catalytic activity">
    <reaction evidence="1">
        <text>a 1-acyl-sn-glycero-3-phosphate + an acyl-CoA = a 1,2-diacyl-sn-glycero-3-phosphate + CoA</text>
        <dbReference type="Rhea" id="RHEA:19709"/>
        <dbReference type="ChEBI" id="CHEBI:57287"/>
        <dbReference type="ChEBI" id="CHEBI:57970"/>
        <dbReference type="ChEBI" id="CHEBI:58342"/>
        <dbReference type="ChEBI" id="CHEBI:58608"/>
        <dbReference type="EC" id="2.3.1.51"/>
    </reaction>
</comment>
<evidence type="ECO:0000256" key="7">
    <source>
        <dbReference type="ARBA" id="ARBA00023315"/>
    </source>
</evidence>